<dbReference type="Pfam" id="PF02743">
    <property type="entry name" value="dCache_1"/>
    <property type="match status" value="1"/>
</dbReference>
<dbReference type="Gene3D" id="1.10.287.950">
    <property type="entry name" value="Methyl-accepting chemotaxis protein"/>
    <property type="match status" value="1"/>
</dbReference>
<dbReference type="PANTHER" id="PTHR43531:SF11">
    <property type="entry name" value="METHYL-ACCEPTING CHEMOTAXIS PROTEIN 3"/>
    <property type="match status" value="1"/>
</dbReference>
<dbReference type="SUPFAM" id="SSF158472">
    <property type="entry name" value="HAMP domain-like"/>
    <property type="match status" value="1"/>
</dbReference>
<evidence type="ECO:0000259" key="9">
    <source>
        <dbReference type="PROSITE" id="PS50111"/>
    </source>
</evidence>
<dbReference type="Gene3D" id="1.10.8.500">
    <property type="entry name" value="HAMP domain in histidine kinase"/>
    <property type="match status" value="1"/>
</dbReference>
<dbReference type="SUPFAM" id="SSF58104">
    <property type="entry name" value="Methyl-accepting chemotaxis protein (MCP) signaling domain"/>
    <property type="match status" value="1"/>
</dbReference>
<keyword evidence="2" id="KW-1003">Cell membrane</keyword>
<keyword evidence="6" id="KW-0472">Membrane</keyword>
<evidence type="ECO:0000259" key="10">
    <source>
        <dbReference type="PROSITE" id="PS50885"/>
    </source>
</evidence>
<keyword evidence="4" id="KW-0812">Transmembrane</keyword>
<reference evidence="11 12" key="1">
    <citation type="submission" date="2023-02" db="EMBL/GenBank/DDBJ databases">
        <title>Population genomics of bacteria associated with diatom.</title>
        <authorList>
            <person name="Xie J."/>
            <person name="Wang H."/>
        </authorList>
    </citation>
    <scope>NUCLEOTIDE SEQUENCE [LARGE SCALE GENOMIC DNA]</scope>
    <source>
        <strain evidence="11 12">PT47_8</strain>
    </source>
</reference>
<gene>
    <name evidence="11" type="ORF">PXK24_15445</name>
</gene>
<dbReference type="Gene3D" id="3.30.450.20">
    <property type="entry name" value="PAS domain"/>
    <property type="match status" value="1"/>
</dbReference>
<comment type="subcellular location">
    <subcellularLocation>
        <location evidence="1">Cell membrane</location>
        <topology evidence="1">Multi-pass membrane protein</topology>
    </subcellularLocation>
</comment>
<evidence type="ECO:0000256" key="5">
    <source>
        <dbReference type="ARBA" id="ARBA00022989"/>
    </source>
</evidence>
<keyword evidence="8" id="KW-0807">Transducer</keyword>
<dbReference type="InterPro" id="IPR004089">
    <property type="entry name" value="MCPsignal_dom"/>
</dbReference>
<dbReference type="GO" id="GO:0005886">
    <property type="term" value="C:plasma membrane"/>
    <property type="evidence" value="ECO:0007669"/>
    <property type="project" value="UniProtKB-SubCell"/>
</dbReference>
<evidence type="ECO:0000256" key="7">
    <source>
        <dbReference type="ARBA" id="ARBA00029447"/>
    </source>
</evidence>
<evidence type="ECO:0000256" key="2">
    <source>
        <dbReference type="ARBA" id="ARBA00022475"/>
    </source>
</evidence>
<dbReference type="InterPro" id="IPR003660">
    <property type="entry name" value="HAMP_dom"/>
</dbReference>
<evidence type="ECO:0000256" key="3">
    <source>
        <dbReference type="ARBA" id="ARBA00022500"/>
    </source>
</evidence>
<dbReference type="CDD" id="cd06225">
    <property type="entry name" value="HAMP"/>
    <property type="match status" value="1"/>
</dbReference>
<feature type="domain" description="HAMP" evidence="10">
    <location>
        <begin position="407"/>
        <end position="459"/>
    </location>
</feature>
<dbReference type="GO" id="GO:0006935">
    <property type="term" value="P:chemotaxis"/>
    <property type="evidence" value="ECO:0007669"/>
    <property type="project" value="UniProtKB-KW"/>
</dbReference>
<dbReference type="Proteomes" id="UP001218364">
    <property type="component" value="Unassembled WGS sequence"/>
</dbReference>
<dbReference type="EMBL" id="JARCJK010000008">
    <property type="protein sequence ID" value="MDE4167089.1"/>
    <property type="molecule type" value="Genomic_DNA"/>
</dbReference>
<evidence type="ECO:0000256" key="6">
    <source>
        <dbReference type="ARBA" id="ARBA00023136"/>
    </source>
</evidence>
<evidence type="ECO:0000313" key="11">
    <source>
        <dbReference type="EMBL" id="MDE4167089.1"/>
    </source>
</evidence>
<dbReference type="SMART" id="SM00283">
    <property type="entry name" value="MA"/>
    <property type="match status" value="1"/>
</dbReference>
<dbReference type="SMART" id="SM00304">
    <property type="entry name" value="HAMP"/>
    <property type="match status" value="2"/>
</dbReference>
<dbReference type="Pfam" id="PF00015">
    <property type="entry name" value="MCPsignal"/>
    <property type="match status" value="1"/>
</dbReference>
<dbReference type="InterPro" id="IPR051310">
    <property type="entry name" value="MCP_chemotaxis"/>
</dbReference>
<dbReference type="GO" id="GO:0007165">
    <property type="term" value="P:signal transduction"/>
    <property type="evidence" value="ECO:0007669"/>
    <property type="project" value="UniProtKB-KW"/>
</dbReference>
<evidence type="ECO:0000256" key="1">
    <source>
        <dbReference type="ARBA" id="ARBA00004651"/>
    </source>
</evidence>
<dbReference type="PROSITE" id="PS50111">
    <property type="entry name" value="CHEMOTAXIS_TRANSDUC_2"/>
    <property type="match status" value="1"/>
</dbReference>
<feature type="domain" description="HAMP" evidence="10">
    <location>
        <begin position="344"/>
        <end position="397"/>
    </location>
</feature>
<evidence type="ECO:0000313" key="12">
    <source>
        <dbReference type="Proteomes" id="UP001218364"/>
    </source>
</evidence>
<feature type="domain" description="Methyl-accepting transducer" evidence="9">
    <location>
        <begin position="464"/>
        <end position="693"/>
    </location>
</feature>
<sequence>MAAIVVSISTITSQNSARTQAQEHFESLVASRKAAVESLMRGITADLLTLAAVPSTGTALQRLSGAWTNLGDEAAQTVRDAYITNNPNPLGERHLLDRGKQTIPYNIHHAKFHPAFRTLLTSKGYYDAFLVNLSGNVLYSVYKEDDYATNLYDGPYKDSGLAQLFRRTADAQPGEVLFSDFAPYEPSQGKPAAFVATQIVANTGQTVGILVLQMPVSMISAIMNEARGIGETADAYLVASDLLARSSSRFEGGHMLLDPIAEQEHITSALNGESKFYPSTTGLNGREVSAFSEPIALAGKEMAIVIEQDRAELMAHVNSARNFLLLVSLACTAGMSLLGWLYARTITRPLDRISSNMESVASGNLETEVSEAKRVDEIGQIGKTLVSMQDDLRHARTAQEERAQQQQEQQRVVETLSSGLLRLAQGDFSEKITEPFTGEHEQLRSDFNKTVENLSDTVSKVVESASSIRNGAAEISQSSDDLSHRTESQAATLEETAAALDELTASVKSAAEGARSVENIMDEAKQEAENSGVVVQSAVSAMTEIEQSSTHIAQIISVIDDIAFQTNLLALNAGVEAARAGEAGRGFAVVASEVRALAQRSSDAAMEIKTLIGDSSKQVERGVDLVGKAGEALQNIVQRVNHISKLVTDIAEGAAEQSTGLGEINTGVVQLDQVTQQNAAMVEEATAAGHMLNSDATKLAELVAHFKITGGSNITAMPQPSAPIAPTAHGEDDWDLDEITPTPVAATDGNAAIDKWQDF</sequence>
<dbReference type="PRINTS" id="PR00260">
    <property type="entry name" value="CHEMTRNSDUCR"/>
</dbReference>
<dbReference type="RefSeq" id="WP_274839909.1">
    <property type="nucleotide sequence ID" value="NZ_JARCJF010000008.1"/>
</dbReference>
<name>A0ABD4XCD3_9RHOB</name>
<evidence type="ECO:0000256" key="4">
    <source>
        <dbReference type="ARBA" id="ARBA00022692"/>
    </source>
</evidence>
<dbReference type="Pfam" id="PF00672">
    <property type="entry name" value="HAMP"/>
    <property type="match status" value="1"/>
</dbReference>
<accession>A0ABD4XCD3</accession>
<dbReference type="AlphaFoldDB" id="A0ABD4XCD3"/>
<comment type="similarity">
    <text evidence="7">Belongs to the methyl-accepting chemotaxis (MCP) protein family.</text>
</comment>
<organism evidence="11 12">
    <name type="scientific">Phaeobacter gallaeciensis</name>
    <dbReference type="NCBI Taxonomy" id="60890"/>
    <lineage>
        <taxon>Bacteria</taxon>
        <taxon>Pseudomonadati</taxon>
        <taxon>Pseudomonadota</taxon>
        <taxon>Alphaproteobacteria</taxon>
        <taxon>Rhodobacterales</taxon>
        <taxon>Roseobacteraceae</taxon>
        <taxon>Phaeobacter</taxon>
    </lineage>
</organism>
<dbReference type="PANTHER" id="PTHR43531">
    <property type="entry name" value="PROTEIN ICFG"/>
    <property type="match status" value="1"/>
</dbReference>
<dbReference type="InterPro" id="IPR004090">
    <property type="entry name" value="Chemotax_Me-accpt_rcpt"/>
</dbReference>
<keyword evidence="5" id="KW-1133">Transmembrane helix</keyword>
<evidence type="ECO:0000256" key="8">
    <source>
        <dbReference type="PROSITE-ProRule" id="PRU00284"/>
    </source>
</evidence>
<dbReference type="InterPro" id="IPR033479">
    <property type="entry name" value="dCache_1"/>
</dbReference>
<protein>
    <submittedName>
        <fullName evidence="11">Methyl-accepting chemotaxis protein</fullName>
    </submittedName>
</protein>
<dbReference type="PROSITE" id="PS50885">
    <property type="entry name" value="HAMP"/>
    <property type="match status" value="2"/>
</dbReference>
<keyword evidence="3" id="KW-0145">Chemotaxis</keyword>
<dbReference type="CDD" id="cd11386">
    <property type="entry name" value="MCP_signal"/>
    <property type="match status" value="1"/>
</dbReference>
<dbReference type="FunFam" id="1.10.287.950:FF:000001">
    <property type="entry name" value="Methyl-accepting chemotaxis sensory transducer"/>
    <property type="match status" value="1"/>
</dbReference>
<proteinExistence type="inferred from homology"/>
<comment type="caution">
    <text evidence="11">The sequence shown here is derived from an EMBL/GenBank/DDBJ whole genome shotgun (WGS) entry which is preliminary data.</text>
</comment>